<protein>
    <submittedName>
        <fullName evidence="2">Uncharacterized protein</fullName>
    </submittedName>
</protein>
<evidence type="ECO:0000313" key="3">
    <source>
        <dbReference type="Proteomes" id="UP000263900"/>
    </source>
</evidence>
<feature type="coiled-coil region" evidence="1">
    <location>
        <begin position="49"/>
        <end position="176"/>
    </location>
</feature>
<evidence type="ECO:0000313" key="2">
    <source>
        <dbReference type="EMBL" id="AXY76396.1"/>
    </source>
</evidence>
<feature type="coiled-coil region" evidence="1">
    <location>
        <begin position="217"/>
        <end position="303"/>
    </location>
</feature>
<evidence type="ECO:0000256" key="1">
    <source>
        <dbReference type="SAM" id="Coils"/>
    </source>
</evidence>
<dbReference type="Proteomes" id="UP000263900">
    <property type="component" value="Chromosome"/>
</dbReference>
<sequence length="319" mass="37710">MLVSLILGFALHFYLTQKKIMPSVTAEPAVLAEEPIGGLDEWRLKFYEEVDLRDQLTRELEEVKEKEELLEMEVEDYKKEIVRLEAAISKHKESEVKEEPAQGPGNFMSQLKNAQDNLYTHNQDISRLLRQVEMLKESEQKYTEVQQLNEMLGTQLREARRMLMDKEAELKQVRQQQVLSNEVKGRLEKAYEEFGVLQDRLHKIESSTSPQHKGFEYEELQQAYFKITREFDELKMKQVNMLEEHQRLGRLLADTEDKLRESNFQRQQLLKKVSYLEELNTDLQQVAEHNKKLEIQLKRIAEIETLLTRLSSEKDKEKG</sequence>
<name>A0A3B7MTU3_9BACT</name>
<dbReference type="KEGG" id="pseg:D3H65_21410"/>
<dbReference type="OrthoDB" id="680442at2"/>
<organism evidence="2 3">
    <name type="scientific">Paraflavitalea soli</name>
    <dbReference type="NCBI Taxonomy" id="2315862"/>
    <lineage>
        <taxon>Bacteria</taxon>
        <taxon>Pseudomonadati</taxon>
        <taxon>Bacteroidota</taxon>
        <taxon>Chitinophagia</taxon>
        <taxon>Chitinophagales</taxon>
        <taxon>Chitinophagaceae</taxon>
        <taxon>Paraflavitalea</taxon>
    </lineage>
</organism>
<accession>A0A3B7MTU3</accession>
<proteinExistence type="predicted"/>
<dbReference type="EMBL" id="CP032157">
    <property type="protein sequence ID" value="AXY76396.1"/>
    <property type="molecule type" value="Genomic_DNA"/>
</dbReference>
<dbReference type="AlphaFoldDB" id="A0A3B7MTU3"/>
<gene>
    <name evidence="2" type="ORF">D3H65_21410</name>
</gene>
<reference evidence="2 3" key="1">
    <citation type="submission" date="2018-09" db="EMBL/GenBank/DDBJ databases">
        <title>Genome sequencing of strain 6GH32-13.</title>
        <authorList>
            <person name="Weon H.-Y."/>
            <person name="Heo J."/>
            <person name="Kwon S.-W."/>
        </authorList>
    </citation>
    <scope>NUCLEOTIDE SEQUENCE [LARGE SCALE GENOMIC DNA]</scope>
    <source>
        <strain evidence="2 3">5GH32-13</strain>
    </source>
</reference>
<keyword evidence="1" id="KW-0175">Coiled coil</keyword>
<keyword evidence="3" id="KW-1185">Reference proteome</keyword>